<dbReference type="PANTHER" id="PTHR30349">
    <property type="entry name" value="PHAGE INTEGRASE-RELATED"/>
    <property type="match status" value="1"/>
</dbReference>
<dbReference type="PROSITE" id="PS51900">
    <property type="entry name" value="CB"/>
    <property type="match status" value="1"/>
</dbReference>
<dbReference type="Proteomes" id="UP000321513">
    <property type="component" value="Unassembled WGS sequence"/>
</dbReference>
<evidence type="ECO:0000256" key="3">
    <source>
        <dbReference type="ARBA" id="ARBA00023125"/>
    </source>
</evidence>
<dbReference type="InterPro" id="IPR050090">
    <property type="entry name" value="Tyrosine_recombinase_XerCD"/>
</dbReference>
<sequence>MLQNTFNVVFIVKAEKTNKKGIAPIFAKIKINGRKIELTTSRKIKAQLWSAETQQAQPVSKQKELNDYLLTFKGKLYTAYSQLLSTGERITPEQFKESFFGKPAVKVYSLIETTIEHNEQFEKNIGKKYSYGSFKNYKTTLKYLKEFIPAYYRKGDIPLLLVDYKFGEMFYDYLTSLKGCKENGANKQIQRIKKIVNYAIRLGYILTNPMATYSLTFKQPSRYPLSSEEIDLLRNVELSSETLQKVRDVFIFQCFTGLSYSDVKRLKHFHLLAGADGETWIKMERQKTKVPFSIPLLPHAVTVFNCYLNRAEHNECFFPVLSNQKMNDNLKVIQHIAGIGKNLTTHLARHTFATTITLSNGVPIETVSKMLGHTNLRTTQIYAKVVDTKISSDMKALKDQLR</sequence>
<feature type="domain" description="Tyr recombinase" evidence="6">
    <location>
        <begin position="218"/>
        <end position="399"/>
    </location>
</feature>
<dbReference type="RefSeq" id="WP_170234175.1">
    <property type="nucleotide sequence ID" value="NZ_BJYT01000012.1"/>
</dbReference>
<dbReference type="GO" id="GO:0015074">
    <property type="term" value="P:DNA integration"/>
    <property type="evidence" value="ECO:0007669"/>
    <property type="project" value="UniProtKB-KW"/>
</dbReference>
<dbReference type="GO" id="GO:0006310">
    <property type="term" value="P:DNA recombination"/>
    <property type="evidence" value="ECO:0007669"/>
    <property type="project" value="UniProtKB-KW"/>
</dbReference>
<evidence type="ECO:0000256" key="5">
    <source>
        <dbReference type="PROSITE-ProRule" id="PRU01248"/>
    </source>
</evidence>
<evidence type="ECO:0000259" key="7">
    <source>
        <dbReference type="PROSITE" id="PS51900"/>
    </source>
</evidence>
<dbReference type="InterPro" id="IPR011010">
    <property type="entry name" value="DNA_brk_join_enz"/>
</dbReference>
<evidence type="ECO:0000313" key="8">
    <source>
        <dbReference type="EMBL" id="GEO10739.1"/>
    </source>
</evidence>
<dbReference type="CDD" id="cd01185">
    <property type="entry name" value="INTN1_C_like"/>
    <property type="match status" value="1"/>
</dbReference>
<dbReference type="Pfam" id="PF13102">
    <property type="entry name" value="Phage_int_SAM_5"/>
    <property type="match status" value="1"/>
</dbReference>
<comment type="caution">
    <text evidence="8">The sequence shown here is derived from an EMBL/GenBank/DDBJ whole genome shotgun (WGS) entry which is preliminary data.</text>
</comment>
<dbReference type="InterPro" id="IPR035386">
    <property type="entry name" value="Arm-DNA-bind_5"/>
</dbReference>
<dbReference type="InterPro" id="IPR044068">
    <property type="entry name" value="CB"/>
</dbReference>
<evidence type="ECO:0000256" key="2">
    <source>
        <dbReference type="ARBA" id="ARBA00022908"/>
    </source>
</evidence>
<keyword evidence="3 5" id="KW-0238">DNA-binding</keyword>
<dbReference type="PROSITE" id="PS51898">
    <property type="entry name" value="TYR_RECOMBINASE"/>
    <property type="match status" value="1"/>
</dbReference>
<accession>A0A512BFJ4</accession>
<evidence type="ECO:0000256" key="4">
    <source>
        <dbReference type="ARBA" id="ARBA00023172"/>
    </source>
</evidence>
<organism evidence="8 9">
    <name type="scientific">Segetibacter aerophilus</name>
    <dbReference type="NCBI Taxonomy" id="670293"/>
    <lineage>
        <taxon>Bacteria</taxon>
        <taxon>Pseudomonadati</taxon>
        <taxon>Bacteroidota</taxon>
        <taxon>Chitinophagia</taxon>
        <taxon>Chitinophagales</taxon>
        <taxon>Chitinophagaceae</taxon>
        <taxon>Segetibacter</taxon>
    </lineage>
</organism>
<dbReference type="InterPro" id="IPR002104">
    <property type="entry name" value="Integrase_catalytic"/>
</dbReference>
<dbReference type="EMBL" id="BJYT01000012">
    <property type="protein sequence ID" value="GEO10739.1"/>
    <property type="molecule type" value="Genomic_DNA"/>
</dbReference>
<dbReference type="InterPro" id="IPR010998">
    <property type="entry name" value="Integrase_recombinase_N"/>
</dbReference>
<proteinExistence type="inferred from homology"/>
<keyword evidence="2" id="KW-0229">DNA integration</keyword>
<gene>
    <name evidence="8" type="ORF">SAE01_32350</name>
</gene>
<dbReference type="GO" id="GO:0003677">
    <property type="term" value="F:DNA binding"/>
    <property type="evidence" value="ECO:0007669"/>
    <property type="project" value="UniProtKB-UniRule"/>
</dbReference>
<name>A0A512BFJ4_9BACT</name>
<dbReference type="AlphaFoldDB" id="A0A512BFJ4"/>
<evidence type="ECO:0000259" key="6">
    <source>
        <dbReference type="PROSITE" id="PS51898"/>
    </source>
</evidence>
<comment type="similarity">
    <text evidence="1">Belongs to the 'phage' integrase family.</text>
</comment>
<keyword evidence="4" id="KW-0233">DNA recombination</keyword>
<feature type="domain" description="Core-binding (CB)" evidence="7">
    <location>
        <begin position="112"/>
        <end position="200"/>
    </location>
</feature>
<keyword evidence="9" id="KW-1185">Reference proteome</keyword>
<dbReference type="InterPro" id="IPR013762">
    <property type="entry name" value="Integrase-like_cat_sf"/>
</dbReference>
<dbReference type="Gene3D" id="1.10.150.130">
    <property type="match status" value="1"/>
</dbReference>
<dbReference type="InterPro" id="IPR025269">
    <property type="entry name" value="SAM-like_dom"/>
</dbReference>
<evidence type="ECO:0000313" key="9">
    <source>
        <dbReference type="Proteomes" id="UP000321513"/>
    </source>
</evidence>
<dbReference type="PANTHER" id="PTHR30349:SF64">
    <property type="entry name" value="PROPHAGE INTEGRASE INTD-RELATED"/>
    <property type="match status" value="1"/>
</dbReference>
<reference evidence="8 9" key="1">
    <citation type="submission" date="2019-07" db="EMBL/GenBank/DDBJ databases">
        <title>Whole genome shotgun sequence of Segetibacter aerophilus NBRC 106135.</title>
        <authorList>
            <person name="Hosoyama A."/>
            <person name="Uohara A."/>
            <person name="Ohji S."/>
            <person name="Ichikawa N."/>
        </authorList>
    </citation>
    <scope>NUCLEOTIDE SEQUENCE [LARGE SCALE GENOMIC DNA]</scope>
    <source>
        <strain evidence="8 9">NBRC 106135</strain>
    </source>
</reference>
<dbReference type="Gene3D" id="1.10.443.10">
    <property type="entry name" value="Intergrase catalytic core"/>
    <property type="match status" value="1"/>
</dbReference>
<dbReference type="SUPFAM" id="SSF56349">
    <property type="entry name" value="DNA breaking-rejoining enzymes"/>
    <property type="match status" value="1"/>
</dbReference>
<evidence type="ECO:0000256" key="1">
    <source>
        <dbReference type="ARBA" id="ARBA00008857"/>
    </source>
</evidence>
<protein>
    <submittedName>
        <fullName evidence="8">Transposase</fullName>
    </submittedName>
</protein>
<dbReference type="Pfam" id="PF00589">
    <property type="entry name" value="Phage_integrase"/>
    <property type="match status" value="1"/>
</dbReference>
<dbReference type="Pfam" id="PF17293">
    <property type="entry name" value="Arm-DNA-bind_5"/>
    <property type="match status" value="1"/>
</dbReference>